<sequence>MKPRSFIQKCKSYYVYKLQDPLLSMFYTKLFERKNQIKNGCYHNLTNVLSNVDVSLTTHGERIESVHITIESILSGKVLPARIILWLDDENAIRNLPMSLVRLKNRGLEIKLSKNYGPHTKYFPYILEGKHKDYLVTADDDIIYPKNWLFDLYSAAKCYSDVIVCHRAHEITFDAQRKFKPYEEWNACRSVEKNIAFFATGVSGVIYPKKFLEHLLRAGDDFINKCPRADDVWLHYIAYVNNYKVMQLKKTSAHFLIVNNTQHLGLMNTNVLMNQNDSQIMNTYSLKDMENIFLLSNNIESIKTNN</sequence>
<accession>A0A0P0YR26</accession>
<proteinExistence type="predicted"/>
<evidence type="ECO:0000313" key="1">
    <source>
        <dbReference type="EMBL" id="BAT23580.1"/>
    </source>
</evidence>
<reference evidence="1" key="1">
    <citation type="submission" date="2014-04" db="EMBL/GenBank/DDBJ databases">
        <authorList>
            <person name="Harrison E."/>
        </authorList>
    </citation>
    <scope>NUCLEOTIDE SEQUENCE</scope>
    <source>
        <strain evidence="1">6258</strain>
    </source>
</reference>
<protein>
    <recommendedName>
        <fullName evidence="2">Glycosyl transferase</fullName>
    </recommendedName>
</protein>
<dbReference type="Gene3D" id="3.90.550.10">
    <property type="entry name" value="Spore Coat Polysaccharide Biosynthesis Protein SpsA, Chain A"/>
    <property type="match status" value="1"/>
</dbReference>
<dbReference type="SUPFAM" id="SSF53448">
    <property type="entry name" value="Nucleotide-diphospho-sugar transferases"/>
    <property type="match status" value="1"/>
</dbReference>
<organism evidence="1">
    <name type="scientific">Klebsiella sp. 6258</name>
    <dbReference type="NCBI Taxonomy" id="1497808"/>
    <lineage>
        <taxon>Bacteria</taxon>
        <taxon>Pseudomonadati</taxon>
        <taxon>Pseudomonadota</taxon>
        <taxon>Gammaproteobacteria</taxon>
        <taxon>Enterobacterales</taxon>
        <taxon>Enterobacteriaceae</taxon>
        <taxon>Klebsiella/Raoultella group</taxon>
        <taxon>Klebsiella</taxon>
    </lineage>
</organism>
<dbReference type="AlphaFoldDB" id="A0A0P0YR26"/>
<name>A0A0P0YR26_9ENTR</name>
<dbReference type="EMBL" id="AB924569">
    <property type="protein sequence ID" value="BAT23580.1"/>
    <property type="molecule type" value="Genomic_DNA"/>
</dbReference>
<reference evidence="1" key="2">
    <citation type="journal article" date="2015" name="Sci. Rep.">
        <title>Genetic analysis of capsular polysaccharide synthesis gene clusters in 79 capsular types of Klebsiella spp.</title>
        <authorList>
            <person name="Pan Y.J."/>
            <person name="Lin T.L."/>
            <person name="Chen C.T."/>
            <person name="Chen Y.Y."/>
            <person name="Hsieh P.F."/>
            <person name="Hsu C.R."/>
            <person name="Wu M.C."/>
            <person name="Wang J.T."/>
        </authorList>
    </citation>
    <scope>NUCLEOTIDE SEQUENCE</scope>
    <source>
        <strain evidence="1">6258</strain>
    </source>
</reference>
<gene>
    <name evidence="1" type="primary">wctI</name>
</gene>
<evidence type="ECO:0008006" key="2">
    <source>
        <dbReference type="Google" id="ProtNLM"/>
    </source>
</evidence>
<dbReference type="InterPro" id="IPR029044">
    <property type="entry name" value="Nucleotide-diphossugar_trans"/>
</dbReference>